<dbReference type="Proteomes" id="UP001359485">
    <property type="component" value="Unassembled WGS sequence"/>
</dbReference>
<sequence length="996" mass="110937">MTCVFVDSRVSHGYPALAALPNSAMKIVVGDLSPASVGVVSMINIIFWANGTHASLWATPEQEAQDEKNDVAILKAVFTSMEEYWLRRLTTGHSDRTPGGEIAFISRKKRADSVVCYGNLGCFEDTGPFSYIDTLPSSPEEISTKFQLYSENGRSDVPLMEVPYSNMTQLWMWASKAFNTSTLMKIIVHGFGSSCNHVWVYEMRSALMSVEDCHVICVDWEAGALIPNYVRAVANTRLVGKQLAMLIRGLTERGLTLDKVHLIGFSLGAHVAGFAGAEIKNISRITGLDPAGPLFESQDPKVRLDETDALFVDVIHSNGENLILGGLGSWQPMGHVDFYPNGGRMQKGCTNLFVGAVSDIIWSASDIEGRSLCNHRRAYKFFTDSVSPRCHFPSFPCESYEKFIDGKCFPCTTKQECGNMGYYADKSTARGSLYLITREEEPFCAHQYHVKVESSPSNVPVLSYGKIQITLIGENLINETFTLTKKDDDELGVGTTLSRIVVPHPALEPLAVEILYIAYSGWISSGLKKWSIDKVKLSDSYGKSMSHCKKDLVLESKFPVTMKLFPGDCNLPKEPVTTTTEEIDPFFVTESGRKVQNTTVATPSLVLSKATDKPGLIIDGFPAYVNNNDYYEVLGNDSESAETNKVVIDAIIPKLSIQSPEKNYTMKIVRKHEITEPILQPKSSGRNFKEEIDEPVLKPIEKVEIIQTQFSSSPRKSSVKPRGIDLGTFTRNQNKIDNNQTGTWTIPREMHPPPLGWQASWDTDRDPKTMDFFEEEGPPPIVMEETKDSPPMTLQKKMVHDDKSTKSEPKSFQKFSASPGHSMAYYPKNYDGSVTVQLFPQYLVTILKQAEHYARSNIFGSLETSSRVKTSSNKSHKQAMNIRLNKTDGTPLEVKKTSDKRYIETLATPREIETSKSLLPRIYEYLEKGLESMKSLFGLFQRAESARSEEVNGTEFVQNETPATTTTTTTTITTRRALEENHRNANVTGGQSAEKL</sequence>
<gene>
    <name evidence="7" type="ORF">RUM44_000013</name>
</gene>
<feature type="domain" description="Lipase" evidence="6">
    <location>
        <begin position="115"/>
        <end position="443"/>
    </location>
</feature>
<evidence type="ECO:0000256" key="4">
    <source>
        <dbReference type="RuleBase" id="RU004262"/>
    </source>
</evidence>
<dbReference type="PRINTS" id="PR00821">
    <property type="entry name" value="TAGLIPASE"/>
</dbReference>
<evidence type="ECO:0000313" key="7">
    <source>
        <dbReference type="EMBL" id="KAK6634766.1"/>
    </source>
</evidence>
<feature type="compositionally biased region" description="Polar residues" evidence="5">
    <location>
        <begin position="729"/>
        <end position="744"/>
    </location>
</feature>
<dbReference type="PANTHER" id="PTHR11610">
    <property type="entry name" value="LIPASE"/>
    <property type="match status" value="1"/>
</dbReference>
<dbReference type="CDD" id="cd00707">
    <property type="entry name" value="Pancreat_lipase_like"/>
    <property type="match status" value="1"/>
</dbReference>
<evidence type="ECO:0000313" key="8">
    <source>
        <dbReference type="Proteomes" id="UP001359485"/>
    </source>
</evidence>
<protein>
    <recommendedName>
        <fullName evidence="6">Lipase domain-containing protein</fullName>
    </recommendedName>
</protein>
<dbReference type="InterPro" id="IPR013818">
    <property type="entry name" value="Lipase"/>
</dbReference>
<feature type="region of interest" description="Disordered" evidence="5">
    <location>
        <begin position="711"/>
        <end position="754"/>
    </location>
</feature>
<dbReference type="Pfam" id="PF00151">
    <property type="entry name" value="Lipase"/>
    <property type="match status" value="1"/>
</dbReference>
<organism evidence="7 8">
    <name type="scientific">Polyplax serrata</name>
    <name type="common">Common mouse louse</name>
    <dbReference type="NCBI Taxonomy" id="468196"/>
    <lineage>
        <taxon>Eukaryota</taxon>
        <taxon>Metazoa</taxon>
        <taxon>Ecdysozoa</taxon>
        <taxon>Arthropoda</taxon>
        <taxon>Hexapoda</taxon>
        <taxon>Insecta</taxon>
        <taxon>Pterygota</taxon>
        <taxon>Neoptera</taxon>
        <taxon>Paraneoptera</taxon>
        <taxon>Psocodea</taxon>
        <taxon>Troctomorpha</taxon>
        <taxon>Phthiraptera</taxon>
        <taxon>Anoplura</taxon>
        <taxon>Polyplacidae</taxon>
        <taxon>Polyplax</taxon>
    </lineage>
</organism>
<comment type="subcellular location">
    <subcellularLocation>
        <location evidence="1">Secreted</location>
    </subcellularLocation>
</comment>
<comment type="caution">
    <text evidence="7">The sequence shown here is derived from an EMBL/GenBank/DDBJ whole genome shotgun (WGS) entry which is preliminary data.</text>
</comment>
<dbReference type="SUPFAM" id="SSF53474">
    <property type="entry name" value="alpha/beta-Hydrolases"/>
    <property type="match status" value="1"/>
</dbReference>
<dbReference type="EMBL" id="JAWJWF010000003">
    <property type="protein sequence ID" value="KAK6634766.1"/>
    <property type="molecule type" value="Genomic_DNA"/>
</dbReference>
<dbReference type="InterPro" id="IPR033906">
    <property type="entry name" value="Lipase_N"/>
</dbReference>
<keyword evidence="3" id="KW-0964">Secreted</keyword>
<proteinExistence type="inferred from homology"/>
<evidence type="ECO:0000259" key="6">
    <source>
        <dbReference type="Pfam" id="PF00151"/>
    </source>
</evidence>
<evidence type="ECO:0000256" key="1">
    <source>
        <dbReference type="ARBA" id="ARBA00004613"/>
    </source>
</evidence>
<accession>A0ABR1B611</accession>
<dbReference type="InterPro" id="IPR029058">
    <property type="entry name" value="AB_hydrolase_fold"/>
</dbReference>
<evidence type="ECO:0000256" key="2">
    <source>
        <dbReference type="ARBA" id="ARBA00010701"/>
    </source>
</evidence>
<keyword evidence="8" id="KW-1185">Reference proteome</keyword>
<evidence type="ECO:0000256" key="5">
    <source>
        <dbReference type="SAM" id="MobiDB-lite"/>
    </source>
</evidence>
<name>A0ABR1B611_POLSC</name>
<reference evidence="7 8" key="1">
    <citation type="submission" date="2023-09" db="EMBL/GenBank/DDBJ databases">
        <title>Genomes of two closely related lineages of the louse Polyplax serrata with different host specificities.</title>
        <authorList>
            <person name="Martinu J."/>
            <person name="Tarabai H."/>
            <person name="Stefka J."/>
            <person name="Hypsa V."/>
        </authorList>
    </citation>
    <scope>NUCLEOTIDE SEQUENCE [LARGE SCALE GENOMIC DNA]</scope>
    <source>
        <strain evidence="7">98ZLc_SE</strain>
    </source>
</reference>
<dbReference type="InterPro" id="IPR000734">
    <property type="entry name" value="TAG_lipase"/>
</dbReference>
<evidence type="ECO:0000256" key="3">
    <source>
        <dbReference type="ARBA" id="ARBA00022525"/>
    </source>
</evidence>
<dbReference type="PANTHER" id="PTHR11610:SF186">
    <property type="entry name" value="FI22312P1"/>
    <property type="match status" value="1"/>
</dbReference>
<dbReference type="Gene3D" id="3.40.50.1820">
    <property type="entry name" value="alpha/beta hydrolase"/>
    <property type="match status" value="1"/>
</dbReference>
<comment type="similarity">
    <text evidence="2 4">Belongs to the AB hydrolase superfamily. Lipase family.</text>
</comment>